<keyword evidence="5" id="KW-1185">Reference proteome</keyword>
<evidence type="ECO:0000256" key="2">
    <source>
        <dbReference type="ARBA" id="ARBA00022676"/>
    </source>
</evidence>
<proteinExistence type="inferred from homology"/>
<dbReference type="PANTHER" id="PTHR43179">
    <property type="entry name" value="RHAMNOSYLTRANSFERASE WBBL"/>
    <property type="match status" value="1"/>
</dbReference>
<dbReference type="AlphaFoldDB" id="A0AA41YJJ7"/>
<organism evidence="4 5">
    <name type="scientific">Limobrevibacterium gyesilva</name>
    <dbReference type="NCBI Taxonomy" id="2991712"/>
    <lineage>
        <taxon>Bacteria</taxon>
        <taxon>Pseudomonadati</taxon>
        <taxon>Pseudomonadota</taxon>
        <taxon>Alphaproteobacteria</taxon>
        <taxon>Acetobacterales</taxon>
        <taxon>Acetobacteraceae</taxon>
        <taxon>Limobrevibacterium</taxon>
    </lineage>
</organism>
<name>A0AA41YJJ7_9PROT</name>
<dbReference type="PANTHER" id="PTHR43179:SF12">
    <property type="entry name" value="GALACTOFURANOSYLTRANSFERASE GLFT2"/>
    <property type="match status" value="1"/>
</dbReference>
<comment type="similarity">
    <text evidence="1">Belongs to the glycosyltransferase 2 family.</text>
</comment>
<evidence type="ECO:0000256" key="1">
    <source>
        <dbReference type="ARBA" id="ARBA00006739"/>
    </source>
</evidence>
<reference evidence="4" key="1">
    <citation type="submission" date="2022-09" db="EMBL/GenBank/DDBJ databases">
        <title>Rhodovastum sp. nov. RN2-1 isolated from soil in Seongnam, South Korea.</title>
        <authorList>
            <person name="Le N.T."/>
        </authorList>
    </citation>
    <scope>NUCLEOTIDE SEQUENCE</scope>
    <source>
        <strain evidence="4">RN2-1</strain>
    </source>
</reference>
<gene>
    <name evidence="4" type="ORF">OL599_00085</name>
</gene>
<evidence type="ECO:0000313" key="5">
    <source>
        <dbReference type="Proteomes" id="UP001165679"/>
    </source>
</evidence>
<evidence type="ECO:0000256" key="3">
    <source>
        <dbReference type="ARBA" id="ARBA00022679"/>
    </source>
</evidence>
<protein>
    <submittedName>
        <fullName evidence="4">Glycosyltransferase</fullName>
        <ecNumber evidence="4">2.4.-.-</ecNumber>
    </submittedName>
</protein>
<dbReference type="InterPro" id="IPR029044">
    <property type="entry name" value="Nucleotide-diphossugar_trans"/>
</dbReference>
<dbReference type="EMBL" id="JAPDNT010000001">
    <property type="protein sequence ID" value="MCW3472963.1"/>
    <property type="molecule type" value="Genomic_DNA"/>
</dbReference>
<comment type="caution">
    <text evidence="4">The sequence shown here is derived from an EMBL/GenBank/DDBJ whole genome shotgun (WGS) entry which is preliminary data.</text>
</comment>
<evidence type="ECO:0000313" key="4">
    <source>
        <dbReference type="EMBL" id="MCW3472963.1"/>
    </source>
</evidence>
<dbReference type="RefSeq" id="WP_264711548.1">
    <property type="nucleotide sequence ID" value="NZ_JAPDNT010000001.1"/>
</dbReference>
<keyword evidence="3 4" id="KW-0808">Transferase</keyword>
<dbReference type="GO" id="GO:0016757">
    <property type="term" value="F:glycosyltransferase activity"/>
    <property type="evidence" value="ECO:0007669"/>
    <property type="project" value="UniProtKB-KW"/>
</dbReference>
<dbReference type="EC" id="2.4.-.-" evidence="4"/>
<reference evidence="4" key="2">
    <citation type="submission" date="2022-10" db="EMBL/GenBank/DDBJ databases">
        <authorList>
            <person name="Trinh H.N."/>
        </authorList>
    </citation>
    <scope>NUCLEOTIDE SEQUENCE</scope>
    <source>
        <strain evidence="4">RN2-1</strain>
    </source>
</reference>
<sequence length="309" mass="33384">MPQDQAAGRLRIAVGIVTMRRPAILAETLRELGRQSRRADRTLVCATGPDDIAGEEADRPGIELLLSPAGMTRQRNRLLDAAGDCDVIVFFDDDFLPDPGYLAATERALLADPAIVVATGLVLADGVRGPGLSPAQGRTILSEPQHPNAGVPVPVYNGYGCNMAIRLDVARQHGLRFDEGMPLYAWYEDIDFTRRVGAFGRMVRLPAARGVHLGTKTGRGPGAPLGYAQVVNPVYLCRKGSYHWRHALVSIGQNLGMNLVRAAWPEPHVDRRGRLRGNLLGLLDLLRGHADPARAGRVRTADQPPPGVA</sequence>
<keyword evidence="2 4" id="KW-0328">Glycosyltransferase</keyword>
<dbReference type="Gene3D" id="3.90.550.10">
    <property type="entry name" value="Spore Coat Polysaccharide Biosynthesis Protein SpsA, Chain A"/>
    <property type="match status" value="1"/>
</dbReference>
<accession>A0AA41YJJ7</accession>
<dbReference type="Proteomes" id="UP001165679">
    <property type="component" value="Unassembled WGS sequence"/>
</dbReference>
<dbReference type="SUPFAM" id="SSF53448">
    <property type="entry name" value="Nucleotide-diphospho-sugar transferases"/>
    <property type="match status" value="1"/>
</dbReference>